<dbReference type="EMBL" id="CAJZBQ010000045">
    <property type="protein sequence ID" value="CAG9328330.1"/>
    <property type="molecule type" value="Genomic_DNA"/>
</dbReference>
<protein>
    <submittedName>
        <fullName evidence="1">Uncharacterized protein</fullName>
    </submittedName>
</protein>
<gene>
    <name evidence="1" type="ORF">BSTOLATCC_MIC45784</name>
</gene>
<dbReference type="Proteomes" id="UP001162131">
    <property type="component" value="Unassembled WGS sequence"/>
</dbReference>
<evidence type="ECO:0000313" key="1">
    <source>
        <dbReference type="EMBL" id="CAG9328330.1"/>
    </source>
</evidence>
<keyword evidence="2" id="KW-1185">Reference proteome</keyword>
<reference evidence="1" key="1">
    <citation type="submission" date="2021-09" db="EMBL/GenBank/DDBJ databases">
        <authorList>
            <consortium name="AG Swart"/>
            <person name="Singh M."/>
            <person name="Singh A."/>
            <person name="Seah K."/>
            <person name="Emmerich C."/>
        </authorList>
    </citation>
    <scope>NUCLEOTIDE SEQUENCE</scope>
    <source>
        <strain evidence="1">ATCC30299</strain>
    </source>
</reference>
<name>A0AAU9JY34_9CILI</name>
<organism evidence="1 2">
    <name type="scientific">Blepharisma stoltei</name>
    <dbReference type="NCBI Taxonomy" id="1481888"/>
    <lineage>
        <taxon>Eukaryota</taxon>
        <taxon>Sar</taxon>
        <taxon>Alveolata</taxon>
        <taxon>Ciliophora</taxon>
        <taxon>Postciliodesmatophora</taxon>
        <taxon>Heterotrichea</taxon>
        <taxon>Heterotrichida</taxon>
        <taxon>Blepharismidae</taxon>
        <taxon>Blepharisma</taxon>
    </lineage>
</organism>
<sequence length="849" mass="97516">MNKCSGAGIASVLICGTLYLALGQTFLSSLVASIACALAIIKQGKSSTNTEISVPKVQKETSNFGNQTDLKEFFTLETQTEYIPKPLNFFECQTEKIQISNASSQSEKSEFKSISSSCSIAPTKKQMKNVSSHTEIHSRDQSTNTAVLDCKDREVQVWCIQNDVEINTTQSLNGPVLKNNEISIQTGVSQIEEEEKEPVRDKPKHYDSPLKMEEKAYRPEIYQKDEKFKEETYRPRANSEDVLGQSAMLENELYTNESDSEQSYNKKEEIEFEKSILMWSKPAIMMHVSSVTLSDDKLVSTLHINMPMSKLSRRPLCTLFLAPYELDFVEVFGPQSFSLDYIDIYTTIPPVHNLLNDPVFDKISSWYLGTYLSDFIILVVDFSQHPDIHQDPLLTKYFLLLKEIERPIYILHKVSSTISYAYSFKRVNEIMESTWENDRVVLHEELGDNIDNNNGLLVQIKEQMSDNLLDPDAVLDLSEKFRISFDSILEKMLSIQNSRKRELLVNGEVFQVEEGLCCALQMEPSWSCIVREQWSHNLTRNTIYLTPAEYHIDEDISCELISPHYSNISDHLVKVGIVSNVPAEKLGFNYLQTLHSCFTQHKDEIALIIPSSKQLLISQFNHINSLKFNLAFQHLLLDQLSNCSILSLFYDKDKLIESEDGFEGLARMLKVHYKEGSKKPMMVLHHFPKESDSSEYFSFFLKATEDFSHFLSKWAGIEVSKQLSTHQKNNEGIYAFDQDLQIIHRLIVPNAPIGWNWYNAILYKIMHNAALKDIQLNIKTFAQKSFSRVLKEMIKIYEFDEPVIPIAQCTDGEPNRFQIKLFTNLSPSWTLEKVEIAHERLEENRDPNV</sequence>
<evidence type="ECO:0000313" key="2">
    <source>
        <dbReference type="Proteomes" id="UP001162131"/>
    </source>
</evidence>
<dbReference type="AlphaFoldDB" id="A0AAU9JY34"/>
<accession>A0AAU9JY34</accession>
<comment type="caution">
    <text evidence="1">The sequence shown here is derived from an EMBL/GenBank/DDBJ whole genome shotgun (WGS) entry which is preliminary data.</text>
</comment>
<proteinExistence type="predicted"/>